<feature type="compositionally biased region" description="Polar residues" evidence="2">
    <location>
        <begin position="273"/>
        <end position="283"/>
    </location>
</feature>
<evidence type="ECO:0000256" key="1">
    <source>
        <dbReference type="SAM" id="Coils"/>
    </source>
</evidence>
<gene>
    <name evidence="3" type="ORF">FSB_LOCUS31701</name>
</gene>
<feature type="coiled-coil region" evidence="1">
    <location>
        <begin position="460"/>
        <end position="494"/>
    </location>
</feature>
<feature type="compositionally biased region" description="Low complexity" evidence="2">
    <location>
        <begin position="291"/>
        <end position="310"/>
    </location>
</feature>
<name>A0A2N9GWP6_FAGSY</name>
<feature type="region of interest" description="Disordered" evidence="2">
    <location>
        <begin position="572"/>
        <end position="608"/>
    </location>
</feature>
<accession>A0A2N9GWP6</accession>
<sequence>MGRKKTVKGGKLCRFVNMPKAMAVFRHVYEIPNDVGLRYVHWSDALVPATGNLLIPVVAIVEGGVRFPMDPLLADFLDHLRLSPSQVNPNVFRIVMGTTELNRRLGLELGIHDILRTYILHHNSKIEAYSLRPRDIDFTLVNGLPDTNRGFDEDYLIVSGEWFLLGHKCPTKDGVPGPFLSNVIFLREVWESELCTDDNAQPCSAPLLLRYVAQTSSYLACRLVKDIRAARANPANLALPPIDIRELLDVDAPDMSGINLRNLLPTRSREGTSESVPAQSQPARSKRARVESSAGPSRPASSAQPGPSASEAQGMVHVTQLGNVVRSGTPLRSGIQSTGEGSVRLWAPRMEYRGADAVTETDCILPVSNARSATIASALSQAARLPLDMEEWRKAVDDELINNLRRGLLLGVQASLELEDRFRTNKDHLAHANVLATKYQDAKKMATEAKNLAEAAYLMRVEAEESLRDALESLSKAEDKVRALELEIERAKKEAYEGGSKDAQDEMGRQLPGLCNLYYSDAWDDAIAVLNSGQTMLPPKPIKLPFPGATPPPPPETVLNSPLPQLGAVMVDLEEVESAEAAGPVDANPQDAPDGGSAAQDDAGPGNL</sequence>
<proteinExistence type="predicted"/>
<reference evidence="3" key="1">
    <citation type="submission" date="2018-02" db="EMBL/GenBank/DDBJ databases">
        <authorList>
            <person name="Cohen D.B."/>
            <person name="Kent A.D."/>
        </authorList>
    </citation>
    <scope>NUCLEOTIDE SEQUENCE</scope>
</reference>
<feature type="region of interest" description="Disordered" evidence="2">
    <location>
        <begin position="261"/>
        <end position="310"/>
    </location>
</feature>
<keyword evidence="1" id="KW-0175">Coiled coil</keyword>
<protein>
    <submittedName>
        <fullName evidence="3">Uncharacterized protein</fullName>
    </submittedName>
</protein>
<dbReference type="AlphaFoldDB" id="A0A2N9GWP6"/>
<evidence type="ECO:0000256" key="2">
    <source>
        <dbReference type="SAM" id="MobiDB-lite"/>
    </source>
</evidence>
<dbReference type="EMBL" id="OIVN01002455">
    <property type="protein sequence ID" value="SPD03819.1"/>
    <property type="molecule type" value="Genomic_DNA"/>
</dbReference>
<organism evidence="3">
    <name type="scientific">Fagus sylvatica</name>
    <name type="common">Beechnut</name>
    <dbReference type="NCBI Taxonomy" id="28930"/>
    <lineage>
        <taxon>Eukaryota</taxon>
        <taxon>Viridiplantae</taxon>
        <taxon>Streptophyta</taxon>
        <taxon>Embryophyta</taxon>
        <taxon>Tracheophyta</taxon>
        <taxon>Spermatophyta</taxon>
        <taxon>Magnoliopsida</taxon>
        <taxon>eudicotyledons</taxon>
        <taxon>Gunneridae</taxon>
        <taxon>Pentapetalae</taxon>
        <taxon>rosids</taxon>
        <taxon>fabids</taxon>
        <taxon>Fagales</taxon>
        <taxon>Fagaceae</taxon>
        <taxon>Fagus</taxon>
    </lineage>
</organism>
<evidence type="ECO:0000313" key="3">
    <source>
        <dbReference type="EMBL" id="SPD03819.1"/>
    </source>
</evidence>